<accession>A0A842HT51</accession>
<proteinExistence type="predicted"/>
<keyword evidence="3" id="KW-0489">Methyltransferase</keyword>
<dbReference type="RefSeq" id="WP_185800290.1">
    <property type="nucleotide sequence ID" value="NZ_JACJVJ010000001.1"/>
</dbReference>
<gene>
    <name evidence="3" type="ORF">H6P80_05420</name>
</gene>
<dbReference type="GO" id="GO:0008168">
    <property type="term" value="F:methyltransferase activity"/>
    <property type="evidence" value="ECO:0007669"/>
    <property type="project" value="UniProtKB-KW"/>
</dbReference>
<dbReference type="InterPro" id="IPR018773">
    <property type="entry name" value="MeTrfase_reg_dom_prd"/>
</dbReference>
<dbReference type="Proteomes" id="UP000564378">
    <property type="component" value="Unassembled WGS sequence"/>
</dbReference>
<feature type="domain" description="Methyltransferase regulatory" evidence="1">
    <location>
        <begin position="231"/>
        <end position="313"/>
    </location>
</feature>
<evidence type="ECO:0000313" key="4">
    <source>
        <dbReference type="Proteomes" id="UP000564378"/>
    </source>
</evidence>
<dbReference type="PANTHER" id="PTHR45128">
    <property type="entry name" value="METHYLTRANSFERASE TYPE 11"/>
    <property type="match status" value="1"/>
</dbReference>
<comment type="caution">
    <text evidence="3">The sequence shown here is derived from an EMBL/GenBank/DDBJ whole genome shotgun (WGS) entry which is preliminary data.</text>
</comment>
<feature type="domain" description="Methyltransferase" evidence="2">
    <location>
        <begin position="62"/>
        <end position="159"/>
    </location>
</feature>
<evidence type="ECO:0000259" key="2">
    <source>
        <dbReference type="Pfam" id="PF13649"/>
    </source>
</evidence>
<dbReference type="InterPro" id="IPR029063">
    <property type="entry name" value="SAM-dependent_MTases_sf"/>
</dbReference>
<dbReference type="Pfam" id="PF13649">
    <property type="entry name" value="Methyltransf_25"/>
    <property type="match status" value="1"/>
</dbReference>
<dbReference type="EMBL" id="JACJVJ010000001">
    <property type="protein sequence ID" value="MBC2777058.1"/>
    <property type="molecule type" value="Genomic_DNA"/>
</dbReference>
<organism evidence="3 4">
    <name type="scientific">Parasphingopyxis marina</name>
    <dbReference type="NCBI Taxonomy" id="2761622"/>
    <lineage>
        <taxon>Bacteria</taxon>
        <taxon>Pseudomonadati</taxon>
        <taxon>Pseudomonadota</taxon>
        <taxon>Alphaproteobacteria</taxon>
        <taxon>Sphingomonadales</taxon>
        <taxon>Sphingomonadaceae</taxon>
        <taxon>Parasphingopyxis</taxon>
    </lineage>
</organism>
<dbReference type="GO" id="GO:0032259">
    <property type="term" value="P:methylation"/>
    <property type="evidence" value="ECO:0007669"/>
    <property type="project" value="UniProtKB-KW"/>
</dbReference>
<dbReference type="AlphaFoldDB" id="A0A842HT51"/>
<evidence type="ECO:0000313" key="3">
    <source>
        <dbReference type="EMBL" id="MBC2777058.1"/>
    </source>
</evidence>
<dbReference type="Gene3D" id="3.40.50.150">
    <property type="entry name" value="Vaccinia Virus protein VP39"/>
    <property type="match status" value="1"/>
</dbReference>
<keyword evidence="3" id="KW-0808">Transferase</keyword>
<dbReference type="PANTHER" id="PTHR45128:SF1">
    <property type="entry name" value="S-ADENOSYLMETHIONINE-DEPENDENT METHYLTRANSFERASE RV2258C"/>
    <property type="match status" value="1"/>
</dbReference>
<dbReference type="InterPro" id="IPR041698">
    <property type="entry name" value="Methyltransf_25"/>
</dbReference>
<dbReference type="InterPro" id="IPR053173">
    <property type="entry name" value="SAM-binding_MTase"/>
</dbReference>
<keyword evidence="4" id="KW-1185">Reference proteome</keyword>
<dbReference type="Pfam" id="PF10119">
    <property type="entry name" value="MethyTransf_Reg"/>
    <property type="match status" value="1"/>
</dbReference>
<sequence length="464" mass="50445">MARSHVDGTGRPDIEGYIGDSLYPSAYHAAFAPSWIDDLLLRDGIAPPRGTGGKAHRPFTMLDIGCGDGLGLIFIAAAYPESCFVGIDAMPAHIERGRAIANELGIANVELHCATFHDTLAHEPVAADYIAVQGVLSWVSPENRRDVLTLIARNLSAGGVATIGYNCLPGWTQRLAMQKLLLVLSRSKQGTPTERFESAYEEARALSQAGMPTIGERHFEWMDELRTRLPDDYFPHEYLNAHWQPLWSADVVGAAEAQGLRFVRSAMAVRLREDFYLKKAQREALASIADPQTRELTIDLDLHSQFRTDIYAKPPFDRIDKGEIDARRLDGYWMARVDADEAEFTAKTPAGTLRFDNLAAHAIIDRLADGPASLAAIAEAADDCTEADILNAADALFTASQIMPVDPPDAAIDAAKLNAWNAGGRTLLHINALLTPHGPVSVGTGEESTILEDTPRLARMGLAG</sequence>
<name>A0A842HT51_9SPHN</name>
<evidence type="ECO:0000259" key="1">
    <source>
        <dbReference type="Pfam" id="PF10119"/>
    </source>
</evidence>
<protein>
    <submittedName>
        <fullName evidence="3">Methyltransferase regulatory domain-containing protein</fullName>
    </submittedName>
</protein>
<dbReference type="SUPFAM" id="SSF53335">
    <property type="entry name" value="S-adenosyl-L-methionine-dependent methyltransferases"/>
    <property type="match status" value="1"/>
</dbReference>
<dbReference type="CDD" id="cd02440">
    <property type="entry name" value="AdoMet_MTases"/>
    <property type="match status" value="1"/>
</dbReference>
<reference evidence="3 4" key="1">
    <citation type="submission" date="2020-08" db="EMBL/GenBank/DDBJ databases">
        <title>Draft genome sequence of Parasphingopyxis sp. GrpM-11.</title>
        <authorList>
            <person name="Oh J."/>
            <person name="Roh D.-H."/>
        </authorList>
    </citation>
    <scope>NUCLEOTIDE SEQUENCE [LARGE SCALE GENOMIC DNA]</scope>
    <source>
        <strain evidence="3 4">GrpM-11</strain>
    </source>
</reference>